<dbReference type="Gene3D" id="3.40.1740.10">
    <property type="entry name" value="VC0467-like"/>
    <property type="match status" value="1"/>
</dbReference>
<evidence type="ECO:0000313" key="2">
    <source>
        <dbReference type="EMBL" id="KAJ8604113.1"/>
    </source>
</evidence>
<keyword evidence="3" id="KW-1185">Reference proteome</keyword>
<evidence type="ECO:0000313" key="3">
    <source>
        <dbReference type="Proteomes" id="UP001230188"/>
    </source>
</evidence>
<dbReference type="PANTHER" id="PTHR31984:SF17">
    <property type="entry name" value="TRANSCRIPTIONAL REGULATOR"/>
    <property type="match status" value="1"/>
</dbReference>
<dbReference type="SUPFAM" id="SSF143456">
    <property type="entry name" value="VC0467-like"/>
    <property type="match status" value="1"/>
</dbReference>
<feature type="compositionally biased region" description="Acidic residues" evidence="1">
    <location>
        <begin position="30"/>
        <end position="45"/>
    </location>
</feature>
<sequence length="457" mass="49775">MVVVVSQALALQVSPSVGCRRRQLVWSSQSEEEETPLGWNEDDDAPAVPSGDWRAFRARLIETGLATAKIPEAVEGALVEEGVVTRNGTGQAGRAAARARPKRKTLANASPENLELAKSQSPDLADELTGSWAHPVGAAEVGGLLLRLPLELQLVVARETYWGKRLRQFAASEESRRLMREGTPASTKVFDNGDESETPFHEMLLYRVAGRFIKFELERIARKGKVDDAGRLVIDPRVLGEADKALLDMRQDYIDSWQEVVLVLDHDSRTGSRGVALNRPAATRSNSRLSAALVEALKREETDIPAVDDFHGAFGDRIAAYVGCPASRAPAKAPDGAVLVHGVGDLQGAVELAPGLGIYRGGSKAAVDRIINNQSDQLDFRFFIGTYKWAAGDLDRAIQNGIYRPAACSRALALKQCLNLPTPLWHEVMTMLGGNSEEIARLEYIKQHRGDNATKSN</sequence>
<feature type="region of interest" description="Disordered" evidence="1">
    <location>
        <begin position="90"/>
        <end position="119"/>
    </location>
</feature>
<name>A0AAD7UEZ3_9STRA</name>
<dbReference type="Pfam" id="PF02622">
    <property type="entry name" value="DUF179"/>
    <property type="match status" value="1"/>
</dbReference>
<proteinExistence type="predicted"/>
<reference evidence="2" key="1">
    <citation type="submission" date="2023-01" db="EMBL/GenBank/DDBJ databases">
        <title>Metagenome sequencing of chrysophaentin producing Chrysophaeum taylorii.</title>
        <authorList>
            <person name="Davison J."/>
            <person name="Bewley C."/>
        </authorList>
    </citation>
    <scope>NUCLEOTIDE SEQUENCE</scope>
    <source>
        <strain evidence="2">NIES-1699</strain>
    </source>
</reference>
<dbReference type="AlphaFoldDB" id="A0AAD7UEZ3"/>
<dbReference type="EMBL" id="JAQMWT010000340">
    <property type="protein sequence ID" value="KAJ8604113.1"/>
    <property type="molecule type" value="Genomic_DNA"/>
</dbReference>
<gene>
    <name evidence="2" type="ORF">CTAYLR_001781</name>
</gene>
<dbReference type="InterPro" id="IPR003774">
    <property type="entry name" value="AlgH-like"/>
</dbReference>
<dbReference type="PANTHER" id="PTHR31984">
    <property type="entry name" value="TRANSPORTER, PUTATIVE (DUF179)-RELATED"/>
    <property type="match status" value="1"/>
</dbReference>
<feature type="region of interest" description="Disordered" evidence="1">
    <location>
        <begin position="27"/>
        <end position="46"/>
    </location>
</feature>
<comment type="caution">
    <text evidence="2">The sequence shown here is derived from an EMBL/GenBank/DDBJ whole genome shotgun (WGS) entry which is preliminary data.</text>
</comment>
<accession>A0AAD7UEZ3</accession>
<organism evidence="2 3">
    <name type="scientific">Chrysophaeum taylorii</name>
    <dbReference type="NCBI Taxonomy" id="2483200"/>
    <lineage>
        <taxon>Eukaryota</taxon>
        <taxon>Sar</taxon>
        <taxon>Stramenopiles</taxon>
        <taxon>Ochrophyta</taxon>
        <taxon>Pelagophyceae</taxon>
        <taxon>Pelagomonadales</taxon>
        <taxon>Pelagomonadaceae</taxon>
        <taxon>Chrysophaeum</taxon>
    </lineage>
</organism>
<dbReference type="Proteomes" id="UP001230188">
    <property type="component" value="Unassembled WGS sequence"/>
</dbReference>
<evidence type="ECO:0000256" key="1">
    <source>
        <dbReference type="SAM" id="MobiDB-lite"/>
    </source>
</evidence>
<protein>
    <submittedName>
        <fullName evidence="2">Uncharacterized protein</fullName>
    </submittedName>
</protein>